<comment type="caution">
    <text evidence="2">The sequence shown here is derived from an EMBL/GenBank/DDBJ whole genome shotgun (WGS) entry which is preliminary data.</text>
</comment>
<reference evidence="2" key="1">
    <citation type="submission" date="2020-08" db="EMBL/GenBank/DDBJ databases">
        <title>Multicomponent nature underlies the extraordinary mechanical properties of spider dragline silk.</title>
        <authorList>
            <person name="Kono N."/>
            <person name="Nakamura H."/>
            <person name="Mori M."/>
            <person name="Yoshida Y."/>
            <person name="Ohtoshi R."/>
            <person name="Malay A.D."/>
            <person name="Moran D.A.P."/>
            <person name="Tomita M."/>
            <person name="Numata K."/>
            <person name="Arakawa K."/>
        </authorList>
    </citation>
    <scope>NUCLEOTIDE SEQUENCE</scope>
</reference>
<protein>
    <submittedName>
        <fullName evidence="2">Uncharacterized protein</fullName>
    </submittedName>
</protein>
<evidence type="ECO:0000313" key="3">
    <source>
        <dbReference type="Proteomes" id="UP000887013"/>
    </source>
</evidence>
<sequence>MDEEFVNSIASMNTSENELMEISQDMQNQSIDIPTEDSSLIPHITHGTSKAKVVSANVDSQKEFNTEAKIVEVIAENSEEKSGGKTCERKNKAPSKFIKKMSKSVDTKRSPTKQSRILGLKKNYRSKSTSGKIAVLKHQLKNALGSRYKKLKARKSSVVRSITLRKPKTKN</sequence>
<dbReference type="EMBL" id="BMAW01080480">
    <property type="protein sequence ID" value="GFU19794.1"/>
    <property type="molecule type" value="Genomic_DNA"/>
</dbReference>
<name>A0A8X6QDT3_NEPPI</name>
<feature type="region of interest" description="Disordered" evidence="1">
    <location>
        <begin position="78"/>
        <end position="121"/>
    </location>
</feature>
<evidence type="ECO:0000313" key="2">
    <source>
        <dbReference type="EMBL" id="GFU19794.1"/>
    </source>
</evidence>
<evidence type="ECO:0000256" key="1">
    <source>
        <dbReference type="SAM" id="MobiDB-lite"/>
    </source>
</evidence>
<accession>A0A8X6QDT3</accession>
<dbReference type="AlphaFoldDB" id="A0A8X6QDT3"/>
<dbReference type="OrthoDB" id="6434729at2759"/>
<organism evidence="2 3">
    <name type="scientific">Nephila pilipes</name>
    <name type="common">Giant wood spider</name>
    <name type="synonym">Nephila maculata</name>
    <dbReference type="NCBI Taxonomy" id="299642"/>
    <lineage>
        <taxon>Eukaryota</taxon>
        <taxon>Metazoa</taxon>
        <taxon>Ecdysozoa</taxon>
        <taxon>Arthropoda</taxon>
        <taxon>Chelicerata</taxon>
        <taxon>Arachnida</taxon>
        <taxon>Araneae</taxon>
        <taxon>Araneomorphae</taxon>
        <taxon>Entelegynae</taxon>
        <taxon>Araneoidea</taxon>
        <taxon>Nephilidae</taxon>
        <taxon>Nephila</taxon>
    </lineage>
</organism>
<keyword evidence="3" id="KW-1185">Reference proteome</keyword>
<gene>
    <name evidence="2" type="ORF">NPIL_629641</name>
</gene>
<feature type="compositionally biased region" description="Basic and acidic residues" evidence="1">
    <location>
        <begin position="78"/>
        <end position="91"/>
    </location>
</feature>
<proteinExistence type="predicted"/>
<dbReference type="Proteomes" id="UP000887013">
    <property type="component" value="Unassembled WGS sequence"/>
</dbReference>